<keyword evidence="1" id="KW-0812">Transmembrane</keyword>
<keyword evidence="1" id="KW-1133">Transmembrane helix</keyword>
<feature type="transmembrane region" description="Helical" evidence="1">
    <location>
        <begin position="334"/>
        <end position="353"/>
    </location>
</feature>
<name>A0A1F7SLF9_9BACT</name>
<feature type="transmembrane region" description="Helical" evidence="1">
    <location>
        <begin position="205"/>
        <end position="238"/>
    </location>
</feature>
<feature type="transmembrane region" description="Helical" evidence="1">
    <location>
        <begin position="390"/>
        <end position="408"/>
    </location>
</feature>
<feature type="transmembrane region" description="Helical" evidence="1">
    <location>
        <begin position="307"/>
        <end position="322"/>
    </location>
</feature>
<accession>A0A1F7SLF9</accession>
<keyword evidence="1" id="KW-0472">Membrane</keyword>
<dbReference type="STRING" id="1817883.A3G31_12130"/>
<gene>
    <name evidence="2" type="ORF">A3G31_12130</name>
</gene>
<evidence type="ECO:0008006" key="4">
    <source>
        <dbReference type="Google" id="ProtNLM"/>
    </source>
</evidence>
<evidence type="ECO:0000256" key="1">
    <source>
        <dbReference type="SAM" id="Phobius"/>
    </source>
</evidence>
<protein>
    <recommendedName>
        <fullName evidence="4">Glycosyltransferase RgtA/B/C/D-like domain-containing protein</fullName>
    </recommendedName>
</protein>
<feature type="transmembrane region" description="Helical" evidence="1">
    <location>
        <begin position="250"/>
        <end position="272"/>
    </location>
</feature>
<evidence type="ECO:0000313" key="3">
    <source>
        <dbReference type="Proteomes" id="UP000178082"/>
    </source>
</evidence>
<comment type="caution">
    <text evidence="2">The sequence shown here is derived from an EMBL/GenBank/DDBJ whole genome shotgun (WGS) entry which is preliminary data.</text>
</comment>
<proteinExistence type="predicted"/>
<reference evidence="2 3" key="1">
    <citation type="journal article" date="2016" name="Nat. Commun.">
        <title>Thousands of microbial genomes shed light on interconnected biogeochemical processes in an aquifer system.</title>
        <authorList>
            <person name="Anantharaman K."/>
            <person name="Brown C.T."/>
            <person name="Hug L.A."/>
            <person name="Sharon I."/>
            <person name="Castelle C.J."/>
            <person name="Probst A.J."/>
            <person name="Thomas B.C."/>
            <person name="Singh A."/>
            <person name="Wilkins M.J."/>
            <person name="Karaoz U."/>
            <person name="Brodie E.L."/>
            <person name="Williams K.H."/>
            <person name="Hubbard S.S."/>
            <person name="Banfield J.F."/>
        </authorList>
    </citation>
    <scope>NUCLEOTIDE SEQUENCE [LARGE SCALE GENOMIC DNA]</scope>
</reference>
<sequence length="600" mass="70959">MEKNIFSKIFRNEKLRVILLYSIIVIILTYPFIYKIHNHLFRGFLRSEYNNNPVIWEPRWDGAHPDTFGFIYTMAWISHSLTTDPKNLFNANIFYPNKNVLAYHNHNFTNALIALPFNAILKNPVLAYNFLVFFSYISAAFGMYLLTKFFIDDKLISFTSGLMFVFTWLNYFYIQGIEVISTEWIPLTFLYLFKFLDSKKTKHIFLFLIFFLLGALTSWYFLVYLVYSLALLIIIQIIYRWREILTPRNLILFLIIFILAAAVIYPISLPYLENRHQFPDFKRTKANTLMEADYLDYYLLTIDKMKYLQYILCAYILITLLGRKKDSENENRLMPAKIFFLLLAFFSFLLSMGPRLKAFGKVRNIPLPYTLLFDYFPGFEITRNPRRFEVLLNLSLSFIACLAIWYIIKMIKGDGVKKAVKIALILIPIVNYSHIANFPNMLQYCPRGDEVYKVYKWLASLNEDVSIYQTSYNKQNGFAKPGHSMREAIYTYYSIYHWKKTVNGIATWIPPSFRKLINMEEQFPSKKFLNELRNLGTNYIIVIDCVGDLLDVKNGPLEELLRDNEIRLIKKDTGIKKLRYNYAYEIIYKNKSPQYKDIPS</sequence>
<feature type="transmembrane region" description="Helical" evidence="1">
    <location>
        <begin position="15"/>
        <end position="34"/>
    </location>
</feature>
<dbReference type="EMBL" id="MGDI01000010">
    <property type="protein sequence ID" value="OGL54622.1"/>
    <property type="molecule type" value="Genomic_DNA"/>
</dbReference>
<dbReference type="AlphaFoldDB" id="A0A1F7SLF9"/>
<evidence type="ECO:0000313" key="2">
    <source>
        <dbReference type="EMBL" id="OGL54622.1"/>
    </source>
</evidence>
<feature type="transmembrane region" description="Helical" evidence="1">
    <location>
        <begin position="125"/>
        <end position="146"/>
    </location>
</feature>
<dbReference type="Proteomes" id="UP000178082">
    <property type="component" value="Unassembled WGS sequence"/>
</dbReference>
<organism evidence="2 3">
    <name type="scientific">Candidatus Schekmanbacteria bacterium RIFCSPLOWO2_12_FULL_38_15</name>
    <dbReference type="NCBI Taxonomy" id="1817883"/>
    <lineage>
        <taxon>Bacteria</taxon>
        <taxon>Candidatus Schekmaniibacteriota</taxon>
    </lineage>
</organism>